<gene>
    <name evidence="1" type="ORF">EEDITHA_LOCUS1962</name>
</gene>
<evidence type="ECO:0000313" key="2">
    <source>
        <dbReference type="Proteomes" id="UP001153954"/>
    </source>
</evidence>
<name>A0AAU9TIC7_EUPED</name>
<evidence type="ECO:0008006" key="3">
    <source>
        <dbReference type="Google" id="ProtNLM"/>
    </source>
</evidence>
<comment type="caution">
    <text evidence="1">The sequence shown here is derived from an EMBL/GenBank/DDBJ whole genome shotgun (WGS) entry which is preliminary data.</text>
</comment>
<dbReference type="EMBL" id="CAKOGL010000004">
    <property type="protein sequence ID" value="CAH2085491.1"/>
    <property type="molecule type" value="Genomic_DNA"/>
</dbReference>
<dbReference type="Proteomes" id="UP001153954">
    <property type="component" value="Unassembled WGS sequence"/>
</dbReference>
<reference evidence="1" key="1">
    <citation type="submission" date="2022-03" db="EMBL/GenBank/DDBJ databases">
        <authorList>
            <person name="Tunstrom K."/>
        </authorList>
    </citation>
    <scope>NUCLEOTIDE SEQUENCE</scope>
</reference>
<dbReference type="AlphaFoldDB" id="A0AAU9TIC7"/>
<keyword evidence="2" id="KW-1185">Reference proteome</keyword>
<organism evidence="1 2">
    <name type="scientific">Euphydryas editha</name>
    <name type="common">Edith's checkerspot</name>
    <dbReference type="NCBI Taxonomy" id="104508"/>
    <lineage>
        <taxon>Eukaryota</taxon>
        <taxon>Metazoa</taxon>
        <taxon>Ecdysozoa</taxon>
        <taxon>Arthropoda</taxon>
        <taxon>Hexapoda</taxon>
        <taxon>Insecta</taxon>
        <taxon>Pterygota</taxon>
        <taxon>Neoptera</taxon>
        <taxon>Endopterygota</taxon>
        <taxon>Lepidoptera</taxon>
        <taxon>Glossata</taxon>
        <taxon>Ditrysia</taxon>
        <taxon>Papilionoidea</taxon>
        <taxon>Nymphalidae</taxon>
        <taxon>Nymphalinae</taxon>
        <taxon>Euphydryas</taxon>
    </lineage>
</organism>
<protein>
    <recommendedName>
        <fullName evidence="3">Reverse transcriptase</fullName>
    </recommendedName>
</protein>
<evidence type="ECO:0000313" key="1">
    <source>
        <dbReference type="EMBL" id="CAH2085491.1"/>
    </source>
</evidence>
<accession>A0AAU9TIC7</accession>
<proteinExistence type="predicted"/>
<sequence length="68" mass="7703">MVASYYQDRIVVVNYARASNEKKTTKGCAQRSIGRPTFWNLVLDLLLRTMNNMGVCCDVFADDVVLDI</sequence>